<reference evidence="2 4" key="1">
    <citation type="submission" date="2016-04" db="EMBL/GenBank/DDBJ databases">
        <title>Complete genome sequencing and analysis of CBMB27, Methylobacterium phyllosphaerae isolated from leaf tissues of rice (Oryza sativa L.).</title>
        <authorList>
            <person name="Lee Y."/>
            <person name="Hwangbo K."/>
            <person name="Chung H."/>
            <person name="Yoo J."/>
            <person name="Kim K.Y."/>
            <person name="Sa T.M."/>
            <person name="Um Y."/>
            <person name="Madhaiyan M."/>
        </authorList>
    </citation>
    <scope>NUCLEOTIDE SEQUENCE [LARGE SCALE GENOMIC DNA]</scope>
    <source>
        <strain evidence="2 4">CBMB27</strain>
    </source>
</reference>
<organism evidence="3 5">
    <name type="scientific">Methylobacterium phyllosphaerae</name>
    <dbReference type="NCBI Taxonomy" id="418223"/>
    <lineage>
        <taxon>Bacteria</taxon>
        <taxon>Pseudomonadati</taxon>
        <taxon>Pseudomonadota</taxon>
        <taxon>Alphaproteobacteria</taxon>
        <taxon>Hyphomicrobiales</taxon>
        <taxon>Methylobacteriaceae</taxon>
        <taxon>Methylobacterium</taxon>
    </lineage>
</organism>
<evidence type="ECO:0000313" key="2">
    <source>
        <dbReference type="EMBL" id="APT34465.1"/>
    </source>
</evidence>
<dbReference type="Proteomes" id="UP000199140">
    <property type="component" value="Unassembled WGS sequence"/>
</dbReference>
<dbReference type="Proteomes" id="UP000185487">
    <property type="component" value="Chromosome"/>
</dbReference>
<dbReference type="AlphaFoldDB" id="A0AAE8L7Q5"/>
<dbReference type="SUPFAM" id="SSF51445">
    <property type="entry name" value="(Trans)glycosidases"/>
    <property type="match status" value="1"/>
</dbReference>
<feature type="signal peptide" evidence="1">
    <location>
        <begin position="1"/>
        <end position="23"/>
    </location>
</feature>
<proteinExistence type="predicted"/>
<gene>
    <name evidence="2" type="ORF">MCBMB27_05174</name>
    <name evidence="3" type="ORF">SAMN05192567_116124</name>
</gene>
<evidence type="ECO:0000256" key="1">
    <source>
        <dbReference type="SAM" id="SignalP"/>
    </source>
</evidence>
<dbReference type="KEGG" id="mphy:MCBMB27_05174"/>
<evidence type="ECO:0000313" key="3">
    <source>
        <dbReference type="EMBL" id="SFH21155.1"/>
    </source>
</evidence>
<dbReference type="RefSeq" id="WP_043354838.1">
    <property type="nucleotide sequence ID" value="NZ_CP015367.1"/>
</dbReference>
<evidence type="ECO:0008006" key="6">
    <source>
        <dbReference type="Google" id="ProtNLM"/>
    </source>
</evidence>
<name>A0AAE8L7Q5_9HYPH</name>
<sequence>MTRLTRRSALALAAGSLATGAFAAGTFAAGRATAAEPLHRCEALIDSIGVNVHLGHRGSPYVERFAACIEALDDLGVRHLRDDIVLTGDEPAGQFERIADLAGRGYRFSLIFYDGLTPGPRVAPERFAEIAGWAGAGLVVAEGGNEPPVATRPGLAGQSAAHQAALFRAVRADARAGTVRVAGPSYIQGNVAAAQNLAAVIDFANIHAYPGAEPPETDGAGSLARFMAASRPVFGDAPVLATENGYHTALATGGAHLPISAGLRARYLPRMLLWSYLQGVRRTYLYELIASFDRGDADPESHFGLLAHDGRPTPAFRAVRSLVRLFGANAGTVAAVAADRDVTLSAAVPDLVFARFARQDGATLIPIWLGLDGWDRRNRIPLPDAPARPAEIRLSRQPRQVRLHRFDDDGSVTVANLPADRRVPVQVTDRLGVIELT</sequence>
<accession>A0AAE8L7Q5</accession>
<dbReference type="InterPro" id="IPR006311">
    <property type="entry name" value="TAT_signal"/>
</dbReference>
<dbReference type="EMBL" id="CP015367">
    <property type="protein sequence ID" value="APT34465.1"/>
    <property type="molecule type" value="Genomic_DNA"/>
</dbReference>
<evidence type="ECO:0000313" key="4">
    <source>
        <dbReference type="Proteomes" id="UP000185487"/>
    </source>
</evidence>
<feature type="chain" id="PRO_5042195459" description="Calcium-binding protein" evidence="1">
    <location>
        <begin position="24"/>
        <end position="437"/>
    </location>
</feature>
<evidence type="ECO:0000313" key="5">
    <source>
        <dbReference type="Proteomes" id="UP000199140"/>
    </source>
</evidence>
<protein>
    <recommendedName>
        <fullName evidence="6">Calcium-binding protein</fullName>
    </recommendedName>
</protein>
<dbReference type="EMBL" id="FOPK01000016">
    <property type="protein sequence ID" value="SFH21155.1"/>
    <property type="molecule type" value="Genomic_DNA"/>
</dbReference>
<dbReference type="InterPro" id="IPR017853">
    <property type="entry name" value="GH"/>
</dbReference>
<keyword evidence="4" id="KW-1185">Reference proteome</keyword>
<keyword evidence="1" id="KW-0732">Signal</keyword>
<reference evidence="3 5" key="2">
    <citation type="submission" date="2016-10" db="EMBL/GenBank/DDBJ databases">
        <authorList>
            <person name="Varghese N."/>
            <person name="Submissions S."/>
        </authorList>
    </citation>
    <scope>NUCLEOTIDE SEQUENCE [LARGE SCALE GENOMIC DNA]</scope>
    <source>
        <strain evidence="3 5">CBMB27</strain>
    </source>
</reference>
<dbReference type="PROSITE" id="PS51318">
    <property type="entry name" value="TAT"/>
    <property type="match status" value="1"/>
</dbReference>
<dbReference type="Gene3D" id="3.20.20.80">
    <property type="entry name" value="Glycosidases"/>
    <property type="match status" value="1"/>
</dbReference>